<dbReference type="SUPFAM" id="SSF53448">
    <property type="entry name" value="Nucleotide-diphospho-sugar transferases"/>
    <property type="match status" value="1"/>
</dbReference>
<feature type="non-terminal residue" evidence="2">
    <location>
        <position position="1"/>
    </location>
</feature>
<feature type="domain" description="Glycosyltransferase 2-like" evidence="1">
    <location>
        <begin position="2"/>
        <end position="167"/>
    </location>
</feature>
<dbReference type="Pfam" id="PF00535">
    <property type="entry name" value="Glycos_transf_2"/>
    <property type="match status" value="1"/>
</dbReference>
<feature type="non-terminal residue" evidence="2">
    <location>
        <position position="228"/>
    </location>
</feature>
<name>A0A383F045_9ZZZZ</name>
<gene>
    <name evidence="2" type="ORF">METZ01_LOCUS514679</name>
</gene>
<dbReference type="InterPro" id="IPR029044">
    <property type="entry name" value="Nucleotide-diphossugar_trans"/>
</dbReference>
<dbReference type="AlphaFoldDB" id="A0A383F045"/>
<reference evidence="2" key="1">
    <citation type="submission" date="2018-05" db="EMBL/GenBank/DDBJ databases">
        <authorList>
            <person name="Lanie J.A."/>
            <person name="Ng W.-L."/>
            <person name="Kazmierczak K.M."/>
            <person name="Andrzejewski T.M."/>
            <person name="Davidsen T.M."/>
            <person name="Wayne K.J."/>
            <person name="Tettelin H."/>
            <person name="Glass J.I."/>
            <person name="Rusch D."/>
            <person name="Podicherti R."/>
            <person name="Tsui H.-C.T."/>
            <person name="Winkler M.E."/>
        </authorList>
    </citation>
    <scope>NUCLEOTIDE SEQUENCE</scope>
</reference>
<accession>A0A383F045</accession>
<dbReference type="PANTHER" id="PTHR22916:SF3">
    <property type="entry name" value="UDP-GLCNAC:BETAGAL BETA-1,3-N-ACETYLGLUCOSAMINYLTRANSFERASE-LIKE PROTEIN 1"/>
    <property type="match status" value="1"/>
</dbReference>
<evidence type="ECO:0000313" key="2">
    <source>
        <dbReference type="EMBL" id="SVE61825.1"/>
    </source>
</evidence>
<proteinExistence type="predicted"/>
<organism evidence="2">
    <name type="scientific">marine metagenome</name>
    <dbReference type="NCBI Taxonomy" id="408172"/>
    <lineage>
        <taxon>unclassified sequences</taxon>
        <taxon>metagenomes</taxon>
        <taxon>ecological metagenomes</taxon>
    </lineage>
</organism>
<dbReference type="Gene3D" id="3.90.550.10">
    <property type="entry name" value="Spore Coat Polysaccharide Biosynthesis Protein SpsA, Chain A"/>
    <property type="match status" value="1"/>
</dbReference>
<dbReference type="GO" id="GO:0016758">
    <property type="term" value="F:hexosyltransferase activity"/>
    <property type="evidence" value="ECO:0007669"/>
    <property type="project" value="UniProtKB-ARBA"/>
</dbReference>
<dbReference type="PANTHER" id="PTHR22916">
    <property type="entry name" value="GLYCOSYLTRANSFERASE"/>
    <property type="match status" value="1"/>
</dbReference>
<sequence>VSVITITHNQEHFLENCIKGVISQNRGIIKEYLIADDCSTDDTRSIIKKYYSEYPGLIIPIYRETNLGALDNFYDVLMRCRGRYIVCIDGDDYWIDNYKLERQVEFLEKNNQYSLAGTNYILNCKEKNIISVGNIIEGQRELTTADLIISNIIAFQTAMFRRKLLNELPPIYKGEDGKLVLFFSSKGKILLDTNSITTVHNSSVDGLASRNKTYKEKVNNLIVKLKKA</sequence>
<dbReference type="EMBL" id="UINC01229911">
    <property type="protein sequence ID" value="SVE61825.1"/>
    <property type="molecule type" value="Genomic_DNA"/>
</dbReference>
<protein>
    <recommendedName>
        <fullName evidence="1">Glycosyltransferase 2-like domain-containing protein</fullName>
    </recommendedName>
</protein>
<dbReference type="InterPro" id="IPR001173">
    <property type="entry name" value="Glyco_trans_2-like"/>
</dbReference>
<evidence type="ECO:0000259" key="1">
    <source>
        <dbReference type="Pfam" id="PF00535"/>
    </source>
</evidence>